<dbReference type="InterPro" id="IPR008758">
    <property type="entry name" value="Peptidase_S28"/>
</dbReference>
<keyword evidence="3 6" id="KW-0732">Signal</keyword>
<dbReference type="AlphaFoldDB" id="A0A914PIN3"/>
<evidence type="ECO:0000256" key="4">
    <source>
        <dbReference type="ARBA" id="ARBA00022801"/>
    </source>
</evidence>
<reference evidence="8" key="1">
    <citation type="submission" date="2022-11" db="UniProtKB">
        <authorList>
            <consortium name="WormBaseParasite"/>
        </authorList>
    </citation>
    <scope>IDENTIFICATION</scope>
</reference>
<protein>
    <submittedName>
        <fullName evidence="8">Uncharacterized protein</fullName>
    </submittedName>
</protein>
<evidence type="ECO:0000256" key="5">
    <source>
        <dbReference type="ARBA" id="ARBA00023180"/>
    </source>
</evidence>
<accession>A0A914PIN3</accession>
<dbReference type="Gene3D" id="1.20.120.980">
    <property type="entry name" value="Serine carboxypeptidase S28, SKS domain"/>
    <property type="match status" value="1"/>
</dbReference>
<keyword evidence="4" id="KW-0378">Hydrolase</keyword>
<evidence type="ECO:0000256" key="2">
    <source>
        <dbReference type="ARBA" id="ARBA00022670"/>
    </source>
</evidence>
<feature type="chain" id="PRO_5036696439" evidence="6">
    <location>
        <begin position="23"/>
        <end position="440"/>
    </location>
</feature>
<evidence type="ECO:0000313" key="7">
    <source>
        <dbReference type="Proteomes" id="UP000887578"/>
    </source>
</evidence>
<keyword evidence="7" id="KW-1185">Reference proteome</keyword>
<dbReference type="SUPFAM" id="SSF53474">
    <property type="entry name" value="alpha/beta-Hydrolases"/>
    <property type="match status" value="1"/>
</dbReference>
<evidence type="ECO:0000256" key="6">
    <source>
        <dbReference type="SAM" id="SignalP"/>
    </source>
</evidence>
<dbReference type="Proteomes" id="UP000887578">
    <property type="component" value="Unplaced"/>
</dbReference>
<keyword evidence="5" id="KW-0325">Glycoprotein</keyword>
<dbReference type="GO" id="GO:0008239">
    <property type="term" value="F:dipeptidyl-peptidase activity"/>
    <property type="evidence" value="ECO:0007669"/>
    <property type="project" value="TreeGrafter"/>
</dbReference>
<evidence type="ECO:0000313" key="8">
    <source>
        <dbReference type="WBParaSite" id="PDA_v2.g14627.t1"/>
    </source>
</evidence>
<evidence type="ECO:0000256" key="1">
    <source>
        <dbReference type="ARBA" id="ARBA00011079"/>
    </source>
</evidence>
<organism evidence="7 8">
    <name type="scientific">Panagrolaimus davidi</name>
    <dbReference type="NCBI Taxonomy" id="227884"/>
    <lineage>
        <taxon>Eukaryota</taxon>
        <taxon>Metazoa</taxon>
        <taxon>Ecdysozoa</taxon>
        <taxon>Nematoda</taxon>
        <taxon>Chromadorea</taxon>
        <taxon>Rhabditida</taxon>
        <taxon>Tylenchina</taxon>
        <taxon>Panagrolaimomorpha</taxon>
        <taxon>Panagrolaimoidea</taxon>
        <taxon>Panagrolaimidae</taxon>
        <taxon>Panagrolaimus</taxon>
    </lineage>
</organism>
<dbReference type="WBParaSite" id="PDA_v2.g14627.t1">
    <property type="protein sequence ID" value="PDA_v2.g14627.t1"/>
    <property type="gene ID" value="PDA_v2.g14627"/>
</dbReference>
<dbReference type="Pfam" id="PF05577">
    <property type="entry name" value="Peptidase_S28"/>
    <property type="match status" value="1"/>
</dbReference>
<dbReference type="GO" id="GO:0070008">
    <property type="term" value="F:serine-type exopeptidase activity"/>
    <property type="evidence" value="ECO:0007669"/>
    <property type="project" value="InterPro"/>
</dbReference>
<name>A0A914PIN3_9BILA</name>
<dbReference type="PANTHER" id="PTHR11010">
    <property type="entry name" value="PROTEASE S28 PRO-X CARBOXYPEPTIDASE-RELATED"/>
    <property type="match status" value="1"/>
</dbReference>
<evidence type="ECO:0000256" key="3">
    <source>
        <dbReference type="ARBA" id="ARBA00022729"/>
    </source>
</evidence>
<proteinExistence type="inferred from homology"/>
<dbReference type="GO" id="GO:0006508">
    <property type="term" value="P:proteolysis"/>
    <property type="evidence" value="ECO:0007669"/>
    <property type="project" value="UniProtKB-KW"/>
</dbReference>
<dbReference type="InterPro" id="IPR042269">
    <property type="entry name" value="Ser_carbopepase_S28_SKS"/>
</dbReference>
<comment type="similarity">
    <text evidence="1">Belongs to the peptidase S28 family.</text>
</comment>
<feature type="signal peptide" evidence="6">
    <location>
        <begin position="1"/>
        <end position="22"/>
    </location>
</feature>
<dbReference type="PANTHER" id="PTHR11010:SF101">
    <property type="entry name" value="SERINE PROTEASE F56F10.1-RELATED"/>
    <property type="match status" value="1"/>
</dbReference>
<keyword evidence="2" id="KW-0645">Protease</keyword>
<dbReference type="Gene3D" id="3.40.50.1820">
    <property type="entry name" value="alpha/beta hydrolase"/>
    <property type="match status" value="1"/>
</dbReference>
<sequence length="440" mass="50233">MTNSKMVVVFLLLVGSLAFVNSLHIPGFVKGKPLRHHLDKIRLPGNAALDSCAIEFYFTQIVDHFDSTNKDTWQQRVQLNSKFFNSAVTDQPIIFLMIGGEGSAEQKWVCREDYTYMKLAKKYNALVIQVEHRFFGKSYPYKNGTMGDMSTSTLRLLTSQQALEDLANFVQNYKYNNITWTNPKWVVFGGSYPGSLCAWFRGDSKYANLTVGGICSSAPLLPKLDFYEYAEVMEYAFKNWSAIQNTNCDQLITDGFYQLRQNTYADSGRAKLNAVFNITPPLDPTMKNFDFFVTNFLANIFSVFQGIDQYTFDGRDNITIGGYNIDNLCKKMIAAPDPVTGIANVVFWDPTNPNPMAQYLDNDYYDDIALFNKSYYDYTNNNQQDIAASRGWMWLCCGMALGWLQTTENNGMFNHAVPLRHAFLFLYMLRPDLITDVHIL</sequence>
<dbReference type="InterPro" id="IPR029058">
    <property type="entry name" value="AB_hydrolase_fold"/>
</dbReference>